<keyword evidence="2" id="KW-0472">Membrane</keyword>
<accession>A0ABW6NS44</accession>
<organism evidence="3 4">
    <name type="scientific">Nocardia africana</name>
    <dbReference type="NCBI Taxonomy" id="134964"/>
    <lineage>
        <taxon>Bacteria</taxon>
        <taxon>Bacillati</taxon>
        <taxon>Actinomycetota</taxon>
        <taxon>Actinomycetes</taxon>
        <taxon>Mycobacteriales</taxon>
        <taxon>Nocardiaceae</taxon>
        <taxon>Nocardia</taxon>
    </lineage>
</organism>
<name>A0ABW6NS44_9NOCA</name>
<gene>
    <name evidence="3" type="ORF">ACFYTH_31595</name>
</gene>
<reference evidence="3 4" key="1">
    <citation type="submission" date="2024-10" db="EMBL/GenBank/DDBJ databases">
        <title>The Natural Products Discovery Center: Release of the First 8490 Sequenced Strains for Exploring Actinobacteria Biosynthetic Diversity.</title>
        <authorList>
            <person name="Kalkreuter E."/>
            <person name="Kautsar S.A."/>
            <person name="Yang D."/>
            <person name="Bader C.D."/>
            <person name="Teijaro C.N."/>
            <person name="Fluegel L."/>
            <person name="Davis C.M."/>
            <person name="Simpson J.R."/>
            <person name="Lauterbach L."/>
            <person name="Steele A.D."/>
            <person name="Gui C."/>
            <person name="Meng S."/>
            <person name="Li G."/>
            <person name="Viehrig K."/>
            <person name="Ye F."/>
            <person name="Su P."/>
            <person name="Kiefer A.F."/>
            <person name="Nichols A."/>
            <person name="Cepeda A.J."/>
            <person name="Yan W."/>
            <person name="Fan B."/>
            <person name="Jiang Y."/>
            <person name="Adhikari A."/>
            <person name="Zheng C.-J."/>
            <person name="Schuster L."/>
            <person name="Cowan T.M."/>
            <person name="Smanski M.J."/>
            <person name="Chevrette M.G."/>
            <person name="De Carvalho L.P.S."/>
            <person name="Shen B."/>
        </authorList>
    </citation>
    <scope>NUCLEOTIDE SEQUENCE [LARGE SCALE GENOMIC DNA]</scope>
    <source>
        <strain evidence="3 4">NPDC004550</strain>
    </source>
</reference>
<evidence type="ECO:0000256" key="2">
    <source>
        <dbReference type="SAM" id="Phobius"/>
    </source>
</evidence>
<protein>
    <submittedName>
        <fullName evidence="3">Uncharacterized protein</fullName>
    </submittedName>
</protein>
<dbReference type="EMBL" id="JBIALX010000020">
    <property type="protein sequence ID" value="MFF0457928.1"/>
    <property type="molecule type" value="Genomic_DNA"/>
</dbReference>
<evidence type="ECO:0000313" key="3">
    <source>
        <dbReference type="EMBL" id="MFF0457928.1"/>
    </source>
</evidence>
<dbReference type="Proteomes" id="UP001601521">
    <property type="component" value="Unassembled WGS sequence"/>
</dbReference>
<dbReference type="RefSeq" id="WP_387255310.1">
    <property type="nucleotide sequence ID" value="NZ_JBIALX010000020.1"/>
</dbReference>
<proteinExistence type="predicted"/>
<feature type="region of interest" description="Disordered" evidence="1">
    <location>
        <begin position="1"/>
        <end position="54"/>
    </location>
</feature>
<feature type="transmembrane region" description="Helical" evidence="2">
    <location>
        <begin position="63"/>
        <end position="80"/>
    </location>
</feature>
<keyword evidence="4" id="KW-1185">Reference proteome</keyword>
<comment type="caution">
    <text evidence="3">The sequence shown here is derived from an EMBL/GenBank/DDBJ whole genome shotgun (WGS) entry which is preliminary data.</text>
</comment>
<evidence type="ECO:0000313" key="4">
    <source>
        <dbReference type="Proteomes" id="UP001601521"/>
    </source>
</evidence>
<keyword evidence="2" id="KW-0812">Transmembrane</keyword>
<keyword evidence="2" id="KW-1133">Transmembrane helix</keyword>
<sequence length="84" mass="9012">MTHGQDPVMQSNGRPVHSGTAPVSESAHPETPQIEVRAETTPVGRMSGLRGLRRTRTGMRPSTLALITVWIVVLALYLAVRPGG</sequence>
<evidence type="ECO:0000256" key="1">
    <source>
        <dbReference type="SAM" id="MobiDB-lite"/>
    </source>
</evidence>